<dbReference type="EMBL" id="BDRX01000059">
    <property type="protein sequence ID" value="GBF95083.1"/>
    <property type="molecule type" value="Genomic_DNA"/>
</dbReference>
<evidence type="ECO:0000256" key="2">
    <source>
        <dbReference type="ARBA" id="ARBA00008392"/>
    </source>
</evidence>
<dbReference type="InterPro" id="IPR050087">
    <property type="entry name" value="AON_synthase_class-II"/>
</dbReference>
<dbReference type="GO" id="GO:0006567">
    <property type="term" value="P:L-threonine catabolic process"/>
    <property type="evidence" value="ECO:0007669"/>
    <property type="project" value="InterPro"/>
</dbReference>
<dbReference type="SUPFAM" id="SSF53383">
    <property type="entry name" value="PLP-dependent transferases"/>
    <property type="match status" value="1"/>
</dbReference>
<dbReference type="GO" id="GO:0008890">
    <property type="term" value="F:glycine C-acetyltransferase activity"/>
    <property type="evidence" value="ECO:0007669"/>
    <property type="project" value="InterPro"/>
</dbReference>
<evidence type="ECO:0000256" key="6">
    <source>
        <dbReference type="SAM" id="SignalP"/>
    </source>
</evidence>
<feature type="chain" id="PRO_5015982376" evidence="6">
    <location>
        <begin position="19"/>
        <end position="453"/>
    </location>
</feature>
<dbReference type="InterPro" id="IPR015424">
    <property type="entry name" value="PyrdxlP-dep_Trfase"/>
</dbReference>
<evidence type="ECO:0000259" key="7">
    <source>
        <dbReference type="Pfam" id="PF00155"/>
    </source>
</evidence>
<dbReference type="Gene3D" id="3.90.1150.10">
    <property type="entry name" value="Aspartate Aminotransferase, domain 1"/>
    <property type="match status" value="1"/>
</dbReference>
<comment type="cofactor">
    <cofactor evidence="1">
        <name>pyridoxal 5'-phosphate</name>
        <dbReference type="ChEBI" id="CHEBI:597326"/>
    </cofactor>
</comment>
<dbReference type="PANTHER" id="PTHR13693">
    <property type="entry name" value="CLASS II AMINOTRANSFERASE/8-AMINO-7-OXONONANOATE SYNTHASE"/>
    <property type="match status" value="1"/>
</dbReference>
<name>A0A2V0PB08_9CHLO</name>
<evidence type="ECO:0000256" key="1">
    <source>
        <dbReference type="ARBA" id="ARBA00001933"/>
    </source>
</evidence>
<dbReference type="Proteomes" id="UP000247498">
    <property type="component" value="Unassembled WGS sequence"/>
</dbReference>
<dbReference type="OrthoDB" id="10263824at2759"/>
<dbReference type="FunFam" id="3.40.640.10:FF:000006">
    <property type="entry name" value="5-aminolevulinate synthase, mitochondrial"/>
    <property type="match status" value="1"/>
</dbReference>
<proteinExistence type="inferred from homology"/>
<feature type="domain" description="Aminotransferase class I/classII large" evidence="7">
    <location>
        <begin position="97"/>
        <end position="441"/>
    </location>
</feature>
<dbReference type="InterPro" id="IPR015422">
    <property type="entry name" value="PyrdxlP-dep_Trfase_small"/>
</dbReference>
<evidence type="ECO:0000256" key="4">
    <source>
        <dbReference type="ARBA" id="ARBA00022898"/>
    </source>
</evidence>
<dbReference type="NCBIfam" id="TIGR01822">
    <property type="entry name" value="2am3keto_CoA"/>
    <property type="match status" value="1"/>
</dbReference>
<evidence type="ECO:0000313" key="9">
    <source>
        <dbReference type="Proteomes" id="UP000247498"/>
    </source>
</evidence>
<dbReference type="STRING" id="307507.A0A2V0PB08"/>
<dbReference type="CDD" id="cd06454">
    <property type="entry name" value="KBL_like"/>
    <property type="match status" value="1"/>
</dbReference>
<dbReference type="NCBIfam" id="NF005394">
    <property type="entry name" value="PRK06939.1"/>
    <property type="match status" value="1"/>
</dbReference>
<evidence type="ECO:0000313" key="8">
    <source>
        <dbReference type="EMBL" id="GBF95083.1"/>
    </source>
</evidence>
<comment type="similarity">
    <text evidence="2">Belongs to the class-II pyridoxal-phosphate-dependent aminotransferase family.</text>
</comment>
<reference evidence="8 9" key="1">
    <citation type="journal article" date="2018" name="Sci. Rep.">
        <title>Raphidocelis subcapitata (=Pseudokirchneriella subcapitata) provides an insight into genome evolution and environmental adaptations in the Sphaeropleales.</title>
        <authorList>
            <person name="Suzuki S."/>
            <person name="Yamaguchi H."/>
            <person name="Nakajima N."/>
            <person name="Kawachi M."/>
        </authorList>
    </citation>
    <scope>NUCLEOTIDE SEQUENCE [LARGE SCALE GENOMIC DNA]</scope>
    <source>
        <strain evidence="8 9">NIES-35</strain>
    </source>
</reference>
<sequence>MLRSARLALATLASAAPAAQWGSSYSGGAAVGAAQLGEHLRSGGGAAPFSAQAAEDPLYASISEQLDGFRSAGTFKVERTITTPQGPSVGVEGAQHEVLNFCANNYLGLSNHPAVASAAIEAIRTHGFGLSSVRFICGTQDLHKQLEARISRFHGTEATILYPSCFDANAGLFEALLGPGDAIISDELNHASIIDGVRLCKAARYRYKHMDVEDLAKCLQQATDAGSRIKLVATDGVFSMDGDVAPLREIVEMVDRFPGTYLFVDECHATGFLGATGRGTDEACGVRGRVDIINSTLGKALGGATGGYTTGRADLVTLLRQRARPYLFSNTLAPAVAGASLAVFDLLESSTELRDKLEANTHRFRAAMTSAGFKLRPGSHPIVPIMLGDAALATEMAARMLKRGIYVVGFSYPVVPKGLARIRVQLSAAHESEHIDAAVSAFVEVGKELGVIP</sequence>
<comment type="caution">
    <text evidence="8">The sequence shown here is derived from an EMBL/GenBank/DDBJ whole genome shotgun (WGS) entry which is preliminary data.</text>
</comment>
<keyword evidence="6" id="KW-0732">Signal</keyword>
<evidence type="ECO:0000256" key="5">
    <source>
        <dbReference type="ARBA" id="ARBA00023315"/>
    </source>
</evidence>
<evidence type="ECO:0000256" key="3">
    <source>
        <dbReference type="ARBA" id="ARBA00022679"/>
    </source>
</evidence>
<keyword evidence="3 8" id="KW-0808">Transferase</keyword>
<dbReference type="Gene3D" id="3.40.640.10">
    <property type="entry name" value="Type I PLP-dependent aspartate aminotransferase-like (Major domain)"/>
    <property type="match status" value="1"/>
</dbReference>
<dbReference type="Pfam" id="PF00155">
    <property type="entry name" value="Aminotran_1_2"/>
    <property type="match status" value="1"/>
</dbReference>
<dbReference type="InterPro" id="IPR004839">
    <property type="entry name" value="Aminotransferase_I/II_large"/>
</dbReference>
<organism evidence="8 9">
    <name type="scientific">Raphidocelis subcapitata</name>
    <dbReference type="NCBI Taxonomy" id="307507"/>
    <lineage>
        <taxon>Eukaryota</taxon>
        <taxon>Viridiplantae</taxon>
        <taxon>Chlorophyta</taxon>
        <taxon>core chlorophytes</taxon>
        <taxon>Chlorophyceae</taxon>
        <taxon>CS clade</taxon>
        <taxon>Sphaeropleales</taxon>
        <taxon>Selenastraceae</taxon>
        <taxon>Raphidocelis</taxon>
    </lineage>
</organism>
<dbReference type="AlphaFoldDB" id="A0A2V0PB08"/>
<protein>
    <submittedName>
        <fullName evidence="8">Glycine C-acetyltransferase</fullName>
    </submittedName>
</protein>
<accession>A0A2V0PB08</accession>
<gene>
    <name evidence="8" type="ORF">Rsub_07584</name>
</gene>
<keyword evidence="5" id="KW-0012">Acyltransferase</keyword>
<dbReference type="PANTHER" id="PTHR13693:SF102">
    <property type="entry name" value="2-AMINO-3-KETOBUTYRATE COENZYME A LIGASE, MITOCHONDRIAL"/>
    <property type="match status" value="1"/>
</dbReference>
<dbReference type="InParanoid" id="A0A2V0PB08"/>
<dbReference type="HAMAP" id="MF_00985">
    <property type="entry name" value="2am3keto_CoA_ligase"/>
    <property type="match status" value="1"/>
</dbReference>
<dbReference type="InterPro" id="IPR015421">
    <property type="entry name" value="PyrdxlP-dep_Trfase_major"/>
</dbReference>
<keyword evidence="9" id="KW-1185">Reference proteome</keyword>
<dbReference type="InterPro" id="IPR011282">
    <property type="entry name" value="2am3keto_CoA_ligase"/>
</dbReference>
<keyword evidence="4" id="KW-0663">Pyridoxal phosphate</keyword>
<feature type="signal peptide" evidence="6">
    <location>
        <begin position="1"/>
        <end position="18"/>
    </location>
</feature>
<dbReference type="GO" id="GO:0030170">
    <property type="term" value="F:pyridoxal phosphate binding"/>
    <property type="evidence" value="ECO:0007669"/>
    <property type="project" value="InterPro"/>
</dbReference>
<dbReference type="GO" id="GO:0005739">
    <property type="term" value="C:mitochondrion"/>
    <property type="evidence" value="ECO:0007669"/>
    <property type="project" value="TreeGrafter"/>
</dbReference>